<dbReference type="Pfam" id="PF00486">
    <property type="entry name" value="Trans_reg_C"/>
    <property type="match status" value="1"/>
</dbReference>
<dbReference type="GO" id="GO:0006355">
    <property type="term" value="P:regulation of DNA-templated transcription"/>
    <property type="evidence" value="ECO:0007669"/>
    <property type="project" value="InterPro"/>
</dbReference>
<dbReference type="GO" id="GO:0006780">
    <property type="term" value="P:uroporphyrinogen III biosynthetic process"/>
    <property type="evidence" value="ECO:0007669"/>
    <property type="project" value="InterPro"/>
</dbReference>
<proteinExistence type="predicted"/>
<dbReference type="InterPro" id="IPR039793">
    <property type="entry name" value="UROS/Hem4"/>
</dbReference>
<reference evidence="4 5" key="1">
    <citation type="submission" date="2018-10" db="EMBL/GenBank/DDBJ databases">
        <title>Genomic Encyclopedia of Archaeal and Bacterial Type Strains, Phase II (KMG-II): from individual species to whole genera.</title>
        <authorList>
            <person name="Goeker M."/>
        </authorList>
    </citation>
    <scope>NUCLEOTIDE SEQUENCE [LARGE SCALE GENOMIC DNA]</scope>
    <source>
        <strain evidence="4 5">RP-AC37</strain>
    </source>
</reference>
<name>A0A420XUB9_9ACTN</name>
<keyword evidence="1 2" id="KW-0238">DNA-binding</keyword>
<dbReference type="Gene3D" id="3.40.50.10090">
    <property type="match status" value="2"/>
</dbReference>
<organism evidence="4 5">
    <name type="scientific">Motilibacter peucedani</name>
    <dbReference type="NCBI Taxonomy" id="598650"/>
    <lineage>
        <taxon>Bacteria</taxon>
        <taxon>Bacillati</taxon>
        <taxon>Actinomycetota</taxon>
        <taxon>Actinomycetes</taxon>
        <taxon>Motilibacterales</taxon>
        <taxon>Motilibacteraceae</taxon>
        <taxon>Motilibacter</taxon>
    </lineage>
</organism>
<dbReference type="GO" id="GO:0003677">
    <property type="term" value="F:DNA binding"/>
    <property type="evidence" value="ECO:0007669"/>
    <property type="project" value="UniProtKB-UniRule"/>
</dbReference>
<comment type="caution">
    <text evidence="4">The sequence shown here is derived from an EMBL/GenBank/DDBJ whole genome shotgun (WGS) entry which is preliminary data.</text>
</comment>
<dbReference type="NCBIfam" id="NF005568">
    <property type="entry name" value="PRK07239.1"/>
    <property type="match status" value="1"/>
</dbReference>
<dbReference type="Gene3D" id="1.10.10.10">
    <property type="entry name" value="Winged helix-like DNA-binding domain superfamily/Winged helix DNA-binding domain"/>
    <property type="match status" value="1"/>
</dbReference>
<dbReference type="GO" id="GO:0000160">
    <property type="term" value="P:phosphorelay signal transduction system"/>
    <property type="evidence" value="ECO:0007669"/>
    <property type="project" value="InterPro"/>
</dbReference>
<evidence type="ECO:0000313" key="4">
    <source>
        <dbReference type="EMBL" id="RKS80249.1"/>
    </source>
</evidence>
<feature type="DNA-binding region" description="OmpR/PhoB-type" evidence="2">
    <location>
        <begin position="288"/>
        <end position="381"/>
    </location>
</feature>
<dbReference type="InterPro" id="IPR036388">
    <property type="entry name" value="WH-like_DNA-bd_sf"/>
</dbReference>
<sequence length="386" mass="40565">MSTALTEAAVAGDEPGTPVLPLAGWTIGVTAARRADELGNLLERRGAKVVHAPAIRLVPLPDDAELLAATRTCVETPIDLAVATTGIGFRGWVEAAEGWGLGEALLERLSAARVLCRGPKARGAVRAAGLVDAWSPASESSSEVLEHLLGEDLEGRRIAVQLHGEPLPDFVEALRAAGADVVEVPVYRWEPPEDTAPLVRMVEQVLCGALDAVTFTSAPAVVSLLRTAAASGDEERLLQALRTRVVPVCVGPVTAAPLERREVPTVQPGRARLGALVRELGEVLPARSPGVRVAGHALQLRGSAVVVDGRLVPLPPVPMALLRALAHHPGRVVSRAELLRAAPGGATDEHAVEMAVTRLRSALGDPRCVQTVVKRGYRLAYDPVDA</sequence>
<accession>A0A420XUB9</accession>
<dbReference type="InterPro" id="IPR003754">
    <property type="entry name" value="4pyrrol_synth_uPrphyn_synth"/>
</dbReference>
<dbReference type="Proteomes" id="UP000281955">
    <property type="component" value="Unassembled WGS sequence"/>
</dbReference>
<dbReference type="Pfam" id="PF02602">
    <property type="entry name" value="HEM4"/>
    <property type="match status" value="1"/>
</dbReference>
<dbReference type="PANTHER" id="PTHR40082:SF1">
    <property type="entry name" value="BLR5956 PROTEIN"/>
    <property type="match status" value="1"/>
</dbReference>
<feature type="domain" description="OmpR/PhoB-type" evidence="3">
    <location>
        <begin position="288"/>
        <end position="381"/>
    </location>
</feature>
<dbReference type="SUPFAM" id="SSF69618">
    <property type="entry name" value="HemD-like"/>
    <property type="match status" value="1"/>
</dbReference>
<evidence type="ECO:0000259" key="3">
    <source>
        <dbReference type="PROSITE" id="PS51755"/>
    </source>
</evidence>
<dbReference type="RefSeq" id="WP_121191960.1">
    <property type="nucleotide sequence ID" value="NZ_RBWV01000009.1"/>
</dbReference>
<evidence type="ECO:0000256" key="1">
    <source>
        <dbReference type="ARBA" id="ARBA00023125"/>
    </source>
</evidence>
<protein>
    <submittedName>
        <fullName evidence="4">Uroporphyrinogen-III synthase</fullName>
    </submittedName>
</protein>
<dbReference type="InParanoid" id="A0A420XUB9"/>
<keyword evidence="5" id="KW-1185">Reference proteome</keyword>
<dbReference type="SUPFAM" id="SSF46894">
    <property type="entry name" value="C-terminal effector domain of the bipartite response regulators"/>
    <property type="match status" value="1"/>
</dbReference>
<dbReference type="InterPro" id="IPR016032">
    <property type="entry name" value="Sig_transdc_resp-reg_C-effctor"/>
</dbReference>
<dbReference type="InterPro" id="IPR001867">
    <property type="entry name" value="OmpR/PhoB-type_DNA-bd"/>
</dbReference>
<dbReference type="GO" id="GO:0004852">
    <property type="term" value="F:uroporphyrinogen-III synthase activity"/>
    <property type="evidence" value="ECO:0007669"/>
    <property type="project" value="InterPro"/>
</dbReference>
<gene>
    <name evidence="4" type="ORF">CLV35_0674</name>
</gene>
<dbReference type="PANTHER" id="PTHR40082">
    <property type="entry name" value="BLR5956 PROTEIN"/>
    <property type="match status" value="1"/>
</dbReference>
<dbReference type="EMBL" id="RBWV01000009">
    <property type="protein sequence ID" value="RKS80249.1"/>
    <property type="molecule type" value="Genomic_DNA"/>
</dbReference>
<dbReference type="InterPro" id="IPR036108">
    <property type="entry name" value="4pyrrol_syn_uPrphyn_synt_sf"/>
</dbReference>
<dbReference type="CDD" id="cd00383">
    <property type="entry name" value="trans_reg_C"/>
    <property type="match status" value="1"/>
</dbReference>
<dbReference type="PROSITE" id="PS51755">
    <property type="entry name" value="OMPR_PHOB"/>
    <property type="match status" value="1"/>
</dbReference>
<dbReference type="CDD" id="cd06578">
    <property type="entry name" value="HemD"/>
    <property type="match status" value="1"/>
</dbReference>
<evidence type="ECO:0000313" key="5">
    <source>
        <dbReference type="Proteomes" id="UP000281955"/>
    </source>
</evidence>
<evidence type="ECO:0000256" key="2">
    <source>
        <dbReference type="PROSITE-ProRule" id="PRU01091"/>
    </source>
</evidence>
<dbReference type="FunCoup" id="A0A420XUB9">
    <property type="interactions" value="100"/>
</dbReference>
<dbReference type="AlphaFoldDB" id="A0A420XUB9"/>
<dbReference type="OrthoDB" id="213853at2"/>
<dbReference type="SMART" id="SM00862">
    <property type="entry name" value="Trans_reg_C"/>
    <property type="match status" value="1"/>
</dbReference>